<dbReference type="Pfam" id="PF07238">
    <property type="entry name" value="PilZ"/>
    <property type="match status" value="1"/>
</dbReference>
<proteinExistence type="predicted"/>
<dbReference type="Gene3D" id="2.40.10.220">
    <property type="entry name" value="predicted glycosyltransferase like domains"/>
    <property type="match status" value="1"/>
</dbReference>
<dbReference type="Proteomes" id="UP001222275">
    <property type="component" value="Chromosome"/>
</dbReference>
<sequence length="124" mass="14045">MVKHILQPSKSTKEYIDRRREARLPAHLPSLLLQQGRTIYTTIINLSSHGIGFLSAIPLNTNEEVEISFERKSANTMVPVSLKVHVCSCNEVDFEYYIGGSIQSQSLEYKKFFETIPEQNSGAE</sequence>
<keyword evidence="3" id="KW-1185">Reference proteome</keyword>
<reference evidence="2 3" key="1">
    <citation type="submission" date="2022-06" db="EMBL/GenBank/DDBJ databases">
        <title>Thiomicrohabdus sp. nov, an obligately chemolithoautotrophic, sulfur-oxidizing bacterium isolated from beach of Guanyin Mountain. Amoy.</title>
        <authorList>
            <person name="Zhu H."/>
        </authorList>
    </citation>
    <scope>NUCLEOTIDE SEQUENCE [LARGE SCALE GENOMIC DNA]</scope>
    <source>
        <strain evidence="2 3">XGS-01</strain>
    </source>
</reference>
<dbReference type="EMBL" id="CP102381">
    <property type="protein sequence ID" value="WEJ62813.1"/>
    <property type="molecule type" value="Genomic_DNA"/>
</dbReference>
<evidence type="ECO:0000313" key="2">
    <source>
        <dbReference type="EMBL" id="WEJ62813.1"/>
    </source>
</evidence>
<evidence type="ECO:0000313" key="3">
    <source>
        <dbReference type="Proteomes" id="UP001222275"/>
    </source>
</evidence>
<name>A0ABY8CA07_9GAMM</name>
<dbReference type="RefSeq" id="WP_275595070.1">
    <property type="nucleotide sequence ID" value="NZ_CP102381.1"/>
</dbReference>
<dbReference type="SUPFAM" id="SSF141371">
    <property type="entry name" value="PilZ domain-like"/>
    <property type="match status" value="1"/>
</dbReference>
<accession>A0ABY8CA07</accession>
<dbReference type="InterPro" id="IPR009875">
    <property type="entry name" value="PilZ_domain"/>
</dbReference>
<protein>
    <submittedName>
        <fullName evidence="2">PilZ domain-containing protein</fullName>
    </submittedName>
</protein>
<gene>
    <name evidence="2" type="ORF">NR989_00790</name>
</gene>
<evidence type="ECO:0000259" key="1">
    <source>
        <dbReference type="Pfam" id="PF07238"/>
    </source>
</evidence>
<feature type="domain" description="PilZ" evidence="1">
    <location>
        <begin position="17"/>
        <end position="93"/>
    </location>
</feature>
<organism evidence="2 3">
    <name type="scientific">Thiomicrorhabdus lithotrophica</name>
    <dbReference type="NCBI Taxonomy" id="2949997"/>
    <lineage>
        <taxon>Bacteria</taxon>
        <taxon>Pseudomonadati</taxon>
        <taxon>Pseudomonadota</taxon>
        <taxon>Gammaproteobacteria</taxon>
        <taxon>Thiotrichales</taxon>
        <taxon>Piscirickettsiaceae</taxon>
        <taxon>Thiomicrorhabdus</taxon>
    </lineage>
</organism>